<feature type="compositionally biased region" description="Basic and acidic residues" evidence="2">
    <location>
        <begin position="27"/>
        <end position="47"/>
    </location>
</feature>
<feature type="compositionally biased region" description="Polar residues" evidence="2">
    <location>
        <begin position="17"/>
        <end position="26"/>
    </location>
</feature>
<reference evidence="4 5" key="1">
    <citation type="submission" date="2024-10" db="EMBL/GenBank/DDBJ databases">
        <authorList>
            <person name="Ryan C."/>
        </authorList>
    </citation>
    <scope>NUCLEOTIDE SEQUENCE [LARGE SCALE GENOMIC DNA]</scope>
</reference>
<dbReference type="InterPro" id="IPR036875">
    <property type="entry name" value="Znf_CCHC_sf"/>
</dbReference>
<dbReference type="SUPFAM" id="SSF57756">
    <property type="entry name" value="Retrovirus zinc finger-like domains"/>
    <property type="match status" value="1"/>
</dbReference>
<dbReference type="AlphaFoldDB" id="A0ABC9GUZ7"/>
<keyword evidence="1" id="KW-0862">Zinc</keyword>
<organism evidence="4 5">
    <name type="scientific">Urochloa decumbens</name>
    <dbReference type="NCBI Taxonomy" id="240449"/>
    <lineage>
        <taxon>Eukaryota</taxon>
        <taxon>Viridiplantae</taxon>
        <taxon>Streptophyta</taxon>
        <taxon>Embryophyta</taxon>
        <taxon>Tracheophyta</taxon>
        <taxon>Spermatophyta</taxon>
        <taxon>Magnoliopsida</taxon>
        <taxon>Liliopsida</taxon>
        <taxon>Poales</taxon>
        <taxon>Poaceae</taxon>
        <taxon>PACMAD clade</taxon>
        <taxon>Panicoideae</taxon>
        <taxon>Panicodae</taxon>
        <taxon>Paniceae</taxon>
        <taxon>Melinidinae</taxon>
        <taxon>Urochloa</taxon>
    </lineage>
</organism>
<dbReference type="Proteomes" id="UP001497457">
    <property type="component" value="Unassembled WGS sequence"/>
</dbReference>
<dbReference type="EMBL" id="CAXIPR030000509">
    <property type="protein sequence ID" value="CAM0146219.1"/>
    <property type="molecule type" value="Genomic_DNA"/>
</dbReference>
<feature type="compositionally biased region" description="Polar residues" evidence="2">
    <location>
        <begin position="54"/>
        <end position="66"/>
    </location>
</feature>
<feature type="non-terminal residue" evidence="4">
    <location>
        <position position="435"/>
    </location>
</feature>
<dbReference type="SMART" id="SM00343">
    <property type="entry name" value="ZnF_C2HC"/>
    <property type="match status" value="2"/>
</dbReference>
<protein>
    <recommendedName>
        <fullName evidence="3">CCHC-type domain-containing protein</fullName>
    </recommendedName>
</protein>
<feature type="domain" description="CCHC-type" evidence="3">
    <location>
        <begin position="193"/>
        <end position="209"/>
    </location>
</feature>
<comment type="caution">
    <text evidence="4">The sequence shown here is derived from an EMBL/GenBank/DDBJ whole genome shotgun (WGS) entry which is preliminary data.</text>
</comment>
<sequence>MQKEKTKDKEIRADQIAGNNGMATTDQSRRVMEKEKKRFTRAEKGKESAFAAQQELQSQGQRSNPFKTMAEHSLGRNSELLQGECSHSSTSRPKSASWTDGQQHRQSNPHTKLAGSLSTDSLKQFVHIDEQGFQAVKPAYWWRKEPHSRREAQPHQPKEDEQRKLRYKERVRGKCLNCFSTEHRVADCRWRTKCWNCSHSGHKAHACPSRSNQNKGPAPEHQRRQHPHPTSSIPIPTIPAVRPADRSYLQAAKGEPAAMASYPGDPCARPELAHYMISATGAIKRKRESLIGKTAVCRLNGNSHDSGTHHVVDALHEQLHIDRHELKIVKHYPEQYLVFFSDTRAYHRALQHYRGVPHRGRTFYFEPWTERRGAEASKLEFQARLRIEGLPVHAWSEEVAAKIIGQHCAIHYIEGYSRRQERTRTYDLWAWSSNP</sequence>
<feature type="compositionally biased region" description="Basic and acidic residues" evidence="2">
    <location>
        <begin position="1"/>
        <end position="13"/>
    </location>
</feature>
<dbReference type="PROSITE" id="PS50158">
    <property type="entry name" value="ZF_CCHC"/>
    <property type="match status" value="1"/>
</dbReference>
<feature type="region of interest" description="Disordered" evidence="2">
    <location>
        <begin position="1"/>
        <end position="115"/>
    </location>
</feature>
<dbReference type="Gene3D" id="4.10.60.10">
    <property type="entry name" value="Zinc finger, CCHC-type"/>
    <property type="match status" value="1"/>
</dbReference>
<evidence type="ECO:0000313" key="5">
    <source>
        <dbReference type="Proteomes" id="UP001497457"/>
    </source>
</evidence>
<feature type="compositionally biased region" description="Low complexity" evidence="2">
    <location>
        <begin position="228"/>
        <end position="239"/>
    </location>
</feature>
<evidence type="ECO:0000259" key="3">
    <source>
        <dbReference type="PROSITE" id="PS50158"/>
    </source>
</evidence>
<dbReference type="PANTHER" id="PTHR33087">
    <property type="entry name" value="OS07G0539200 PROTEIN"/>
    <property type="match status" value="1"/>
</dbReference>
<dbReference type="InterPro" id="IPR001878">
    <property type="entry name" value="Znf_CCHC"/>
</dbReference>
<keyword evidence="1" id="KW-0479">Metal-binding</keyword>
<dbReference type="GO" id="GO:0008270">
    <property type="term" value="F:zinc ion binding"/>
    <property type="evidence" value="ECO:0007669"/>
    <property type="project" value="UniProtKB-KW"/>
</dbReference>
<evidence type="ECO:0000256" key="2">
    <source>
        <dbReference type="SAM" id="MobiDB-lite"/>
    </source>
</evidence>
<dbReference type="InterPro" id="IPR053253">
    <property type="entry name" value="Sex_diff_modulator"/>
</dbReference>
<dbReference type="PANTHER" id="PTHR33087:SF53">
    <property type="entry name" value="CCHC-TYPE DOMAIN-CONTAINING PROTEIN"/>
    <property type="match status" value="1"/>
</dbReference>
<accession>A0ABC9GUZ7</accession>
<keyword evidence="5" id="KW-1185">Reference proteome</keyword>
<evidence type="ECO:0000313" key="4">
    <source>
        <dbReference type="EMBL" id="CAM0146219.1"/>
    </source>
</evidence>
<feature type="compositionally biased region" description="Polar residues" evidence="2">
    <location>
        <begin position="75"/>
        <end position="115"/>
    </location>
</feature>
<proteinExistence type="predicted"/>
<keyword evidence="1" id="KW-0863">Zinc-finger</keyword>
<feature type="region of interest" description="Disordered" evidence="2">
    <location>
        <begin position="202"/>
        <end position="239"/>
    </location>
</feature>
<gene>
    <name evidence="4" type="ORF">URODEC1_LOCUS119832</name>
</gene>
<evidence type="ECO:0000256" key="1">
    <source>
        <dbReference type="PROSITE-ProRule" id="PRU00047"/>
    </source>
</evidence>
<name>A0ABC9GUZ7_9POAL</name>